<dbReference type="InterPro" id="IPR000718">
    <property type="entry name" value="Peptidase_M13"/>
</dbReference>
<dbReference type="InterPro" id="IPR042089">
    <property type="entry name" value="Peptidase_M13_dom_2"/>
</dbReference>
<dbReference type="AlphaFoldDB" id="A0AAV4IR21"/>
<comment type="caution">
    <text evidence="1">The sequence shown here is derived from an EMBL/GenBank/DDBJ whole genome shotgun (WGS) entry which is preliminary data.</text>
</comment>
<dbReference type="Gene3D" id="1.10.1380.10">
    <property type="entry name" value="Neutral endopeptidase , domain2"/>
    <property type="match status" value="1"/>
</dbReference>
<dbReference type="InterPro" id="IPR024079">
    <property type="entry name" value="MetalloPept_cat_dom_sf"/>
</dbReference>
<keyword evidence="2" id="KW-1185">Reference proteome</keyword>
<sequence length="111" mass="13181">MVEKQRGAMETVLRETTWMNNSTREAALEKLEAMGLTNVLPKEGFEDKTLEKKHKDLVLTEEDYFQNEVNIRRAALKRNFEQLRDAYSSFEFDTTRVNAYYHLLFNRISKK</sequence>
<dbReference type="GO" id="GO:0004222">
    <property type="term" value="F:metalloendopeptidase activity"/>
    <property type="evidence" value="ECO:0007669"/>
    <property type="project" value="InterPro"/>
</dbReference>
<reference evidence="1 2" key="1">
    <citation type="journal article" date="2021" name="Elife">
        <title>Chloroplast acquisition without the gene transfer in kleptoplastic sea slugs, Plakobranchus ocellatus.</title>
        <authorList>
            <person name="Maeda T."/>
            <person name="Takahashi S."/>
            <person name="Yoshida T."/>
            <person name="Shimamura S."/>
            <person name="Takaki Y."/>
            <person name="Nagai Y."/>
            <person name="Toyoda A."/>
            <person name="Suzuki Y."/>
            <person name="Arimoto A."/>
            <person name="Ishii H."/>
            <person name="Satoh N."/>
            <person name="Nishiyama T."/>
            <person name="Hasebe M."/>
            <person name="Maruyama T."/>
            <person name="Minagawa J."/>
            <person name="Obokata J."/>
            <person name="Shigenobu S."/>
        </authorList>
    </citation>
    <scope>NUCLEOTIDE SEQUENCE [LARGE SCALE GENOMIC DNA]</scope>
</reference>
<organism evidence="1 2">
    <name type="scientific">Elysia marginata</name>
    <dbReference type="NCBI Taxonomy" id="1093978"/>
    <lineage>
        <taxon>Eukaryota</taxon>
        <taxon>Metazoa</taxon>
        <taxon>Spiralia</taxon>
        <taxon>Lophotrochozoa</taxon>
        <taxon>Mollusca</taxon>
        <taxon>Gastropoda</taxon>
        <taxon>Heterobranchia</taxon>
        <taxon>Euthyneura</taxon>
        <taxon>Panpulmonata</taxon>
        <taxon>Sacoglossa</taxon>
        <taxon>Placobranchoidea</taxon>
        <taxon>Plakobranchidae</taxon>
        <taxon>Elysia</taxon>
    </lineage>
</organism>
<evidence type="ECO:0000313" key="1">
    <source>
        <dbReference type="EMBL" id="GFS12110.1"/>
    </source>
</evidence>
<dbReference type="SUPFAM" id="SSF55486">
    <property type="entry name" value="Metalloproteases ('zincins'), catalytic domain"/>
    <property type="match status" value="1"/>
</dbReference>
<accession>A0AAV4IR21</accession>
<dbReference type="GO" id="GO:0006508">
    <property type="term" value="P:proteolysis"/>
    <property type="evidence" value="ECO:0007669"/>
    <property type="project" value="InterPro"/>
</dbReference>
<dbReference type="EMBL" id="BMAT01002700">
    <property type="protein sequence ID" value="GFS12110.1"/>
    <property type="molecule type" value="Genomic_DNA"/>
</dbReference>
<dbReference type="Proteomes" id="UP000762676">
    <property type="component" value="Unassembled WGS sequence"/>
</dbReference>
<dbReference type="PROSITE" id="PS51885">
    <property type="entry name" value="NEPRILYSIN"/>
    <property type="match status" value="1"/>
</dbReference>
<gene>
    <name evidence="1" type="ORF">ElyMa_001363500</name>
</gene>
<protein>
    <submittedName>
        <fullName evidence="1">Endothelin-converting enzyme 2</fullName>
    </submittedName>
</protein>
<evidence type="ECO:0000313" key="2">
    <source>
        <dbReference type="Proteomes" id="UP000762676"/>
    </source>
</evidence>
<dbReference type="Gene3D" id="3.40.390.10">
    <property type="entry name" value="Collagenase (Catalytic Domain)"/>
    <property type="match status" value="1"/>
</dbReference>
<proteinExistence type="predicted"/>
<name>A0AAV4IR21_9GAST</name>